<accession>F3KM76</accession>
<evidence type="ECO:0000256" key="1">
    <source>
        <dbReference type="ARBA" id="ARBA00005879"/>
    </source>
</evidence>
<dbReference type="InterPro" id="IPR006366">
    <property type="entry name" value="CobA/CysG_C"/>
</dbReference>
<reference evidence="7" key="1">
    <citation type="journal article" date="2011" name="PLoS ONE">
        <title>Genome of a low-salinity ammonia-oxidizing archaeon determined by single-cell and metagenomic analysis.</title>
        <authorList>
            <person name="Blainey P.C."/>
            <person name="Mosier A.C."/>
            <person name="Potanina A."/>
            <person name="Francis C.A."/>
            <person name="Quake S.R."/>
        </authorList>
    </citation>
    <scope>NUCLEOTIDE SEQUENCE [LARGE SCALE GENOMIC DNA]</scope>
    <source>
        <strain evidence="7">SFB1</strain>
    </source>
</reference>
<comment type="caution">
    <text evidence="7">The sequence shown here is derived from an EMBL/GenBank/DDBJ whole genome shotgun (WGS) entry which is preliminary data.</text>
</comment>
<dbReference type="InterPro" id="IPR050161">
    <property type="entry name" value="Siro_Cobalamin_biosynth"/>
</dbReference>
<sequence>MSRVYFVGCGPGDPELITIKAKKLIQKADIVVYSGSLIPPPILKLCKRGKLHDAAGLVREEIFDLLYKNAKNDKLVIRLHDGDPSIYGAIKEQIDNLQEKGIESVVVPGITAFLASAAALGMQLTLPGVTQTIIVTRAESRTKVPKREKISELAKHKATLIFYLSVHLLSNIVKESIAGGYKKSTPVAVVYRASWNDQKIIKGTLNDIVKKVRDEKITRTAIVIISNVIDSTDYEYSKLYDKDFSHGYRKIKNKIKRIFSN</sequence>
<dbReference type="EMBL" id="AEGP01000051">
    <property type="protein sequence ID" value="EGG41595.1"/>
    <property type="molecule type" value="Genomic_DNA"/>
</dbReference>
<evidence type="ECO:0000256" key="3">
    <source>
        <dbReference type="ARBA" id="ARBA00022603"/>
    </source>
</evidence>
<organism evidence="7">
    <name type="scientific">Candidatus Nitrosarchaeum limnium SFB1</name>
    <dbReference type="NCBI Taxonomy" id="886738"/>
    <lineage>
        <taxon>Archaea</taxon>
        <taxon>Nitrososphaerota</taxon>
        <taxon>Nitrososphaeria</taxon>
        <taxon>Nitrosopumilales</taxon>
        <taxon>Nitrosopumilaceae</taxon>
        <taxon>Nitrosarchaeum</taxon>
    </lineage>
</organism>
<evidence type="ECO:0000259" key="6">
    <source>
        <dbReference type="Pfam" id="PF00590"/>
    </source>
</evidence>
<evidence type="ECO:0000256" key="2">
    <source>
        <dbReference type="ARBA" id="ARBA00022573"/>
    </source>
</evidence>
<dbReference type="Pfam" id="PF00590">
    <property type="entry name" value="TP_methylase"/>
    <property type="match status" value="1"/>
</dbReference>
<dbReference type="NCBIfam" id="TIGR01469">
    <property type="entry name" value="cobA_cysG_Cterm"/>
    <property type="match status" value="1"/>
</dbReference>
<dbReference type="AlphaFoldDB" id="F3KM76"/>
<dbReference type="PANTHER" id="PTHR45790:SF4">
    <property type="entry name" value="COBALT-PRECORRIN-4 C(11)-METHYLTRANSFERASE"/>
    <property type="match status" value="1"/>
</dbReference>
<dbReference type="GO" id="GO:0009236">
    <property type="term" value="P:cobalamin biosynthetic process"/>
    <property type="evidence" value="ECO:0007669"/>
    <property type="project" value="UniProtKB-KW"/>
</dbReference>
<dbReference type="Gene3D" id="3.30.950.10">
    <property type="entry name" value="Methyltransferase, Cobalt-precorrin-4 Transmethylase, Domain 2"/>
    <property type="match status" value="1"/>
</dbReference>
<keyword evidence="5" id="KW-0949">S-adenosyl-L-methionine</keyword>
<dbReference type="PATRIC" id="fig|886738.10.peg.1747"/>
<dbReference type="HOGENOM" id="CLU_011276_7_1_2"/>
<keyword evidence="4 7" id="KW-0808">Transferase</keyword>
<evidence type="ECO:0000256" key="4">
    <source>
        <dbReference type="ARBA" id="ARBA00022679"/>
    </source>
</evidence>
<evidence type="ECO:0000313" key="7">
    <source>
        <dbReference type="EMBL" id="EGG41595.1"/>
    </source>
</evidence>
<dbReference type="InterPro" id="IPR014777">
    <property type="entry name" value="4pyrrole_Mease_sub1"/>
</dbReference>
<dbReference type="GO" id="GO:0019354">
    <property type="term" value="P:siroheme biosynthetic process"/>
    <property type="evidence" value="ECO:0007669"/>
    <property type="project" value="InterPro"/>
</dbReference>
<evidence type="ECO:0000256" key="5">
    <source>
        <dbReference type="ARBA" id="ARBA00022691"/>
    </source>
</evidence>
<dbReference type="Gene3D" id="3.40.1010.10">
    <property type="entry name" value="Cobalt-precorrin-4 Transmethylase, Domain 1"/>
    <property type="match status" value="1"/>
</dbReference>
<dbReference type="CDD" id="cd11641">
    <property type="entry name" value="Precorrin-4_C11-MT"/>
    <property type="match status" value="1"/>
</dbReference>
<dbReference type="PANTHER" id="PTHR45790">
    <property type="entry name" value="SIROHEME SYNTHASE-RELATED"/>
    <property type="match status" value="1"/>
</dbReference>
<protein>
    <submittedName>
        <fullName evidence="7">Precorrin-4 C11-methyltransferase</fullName>
    </submittedName>
</protein>
<dbReference type="GO" id="GO:0046026">
    <property type="term" value="F:precorrin-4 C11-methyltransferase activity"/>
    <property type="evidence" value="ECO:0007669"/>
    <property type="project" value="InterPro"/>
</dbReference>
<dbReference type="SUPFAM" id="SSF53790">
    <property type="entry name" value="Tetrapyrrole methylase"/>
    <property type="match status" value="1"/>
</dbReference>
<proteinExistence type="inferred from homology"/>
<dbReference type="InterPro" id="IPR014776">
    <property type="entry name" value="4pyrrole_Mease_sub2"/>
</dbReference>
<dbReference type="GO" id="GO:0032259">
    <property type="term" value="P:methylation"/>
    <property type="evidence" value="ECO:0007669"/>
    <property type="project" value="UniProtKB-KW"/>
</dbReference>
<comment type="similarity">
    <text evidence="1">Belongs to the precorrin methyltransferase family.</text>
</comment>
<dbReference type="STRING" id="886738.Nlim_1606"/>
<dbReference type="InterPro" id="IPR000878">
    <property type="entry name" value="4pyrrol_Mease"/>
</dbReference>
<dbReference type="NCBIfam" id="TIGR01465">
    <property type="entry name" value="cobM_cbiF"/>
    <property type="match status" value="1"/>
</dbReference>
<dbReference type="InterPro" id="IPR035996">
    <property type="entry name" value="4pyrrol_Methylase_sf"/>
</dbReference>
<keyword evidence="2" id="KW-0169">Cobalamin biosynthesis</keyword>
<keyword evidence="3 7" id="KW-0489">Methyltransferase</keyword>
<dbReference type="InterPro" id="IPR006362">
    <property type="entry name" value="Cbl_synth_CobM/CibF"/>
</dbReference>
<gene>
    <name evidence="7" type="ORF">Nlim_1606</name>
</gene>
<feature type="domain" description="Tetrapyrrole methylase" evidence="6">
    <location>
        <begin position="3"/>
        <end position="208"/>
    </location>
</feature>
<name>F3KM76_9ARCH</name>
<dbReference type="Proteomes" id="UP000004348">
    <property type="component" value="Chromosome"/>
</dbReference>